<evidence type="ECO:0000313" key="2">
    <source>
        <dbReference type="Proteomes" id="UP001055811"/>
    </source>
</evidence>
<comment type="caution">
    <text evidence="1">The sequence shown here is derived from an EMBL/GenBank/DDBJ whole genome shotgun (WGS) entry which is preliminary data.</text>
</comment>
<accession>A0ACB8YWS6</accession>
<name>A0ACB8YWS6_CICIN</name>
<reference evidence="1 2" key="2">
    <citation type="journal article" date="2022" name="Mol. Ecol. Resour.">
        <title>The genomes of chicory, endive, great burdock and yacon provide insights into Asteraceae paleo-polyploidization history and plant inulin production.</title>
        <authorList>
            <person name="Fan W."/>
            <person name="Wang S."/>
            <person name="Wang H."/>
            <person name="Wang A."/>
            <person name="Jiang F."/>
            <person name="Liu H."/>
            <person name="Zhao H."/>
            <person name="Xu D."/>
            <person name="Zhang Y."/>
        </authorList>
    </citation>
    <scope>NUCLEOTIDE SEQUENCE [LARGE SCALE GENOMIC DNA]</scope>
    <source>
        <strain evidence="2">cv. Punajuju</strain>
        <tissue evidence="1">Leaves</tissue>
    </source>
</reference>
<keyword evidence="2" id="KW-1185">Reference proteome</keyword>
<evidence type="ECO:0000313" key="1">
    <source>
        <dbReference type="EMBL" id="KAI3689848.1"/>
    </source>
</evidence>
<reference evidence="2" key="1">
    <citation type="journal article" date="2022" name="Mol. Ecol. Resour.">
        <title>The genomes of chicory, endive, great burdock and yacon provide insights into Asteraceae palaeo-polyploidization history and plant inulin production.</title>
        <authorList>
            <person name="Fan W."/>
            <person name="Wang S."/>
            <person name="Wang H."/>
            <person name="Wang A."/>
            <person name="Jiang F."/>
            <person name="Liu H."/>
            <person name="Zhao H."/>
            <person name="Xu D."/>
            <person name="Zhang Y."/>
        </authorList>
    </citation>
    <scope>NUCLEOTIDE SEQUENCE [LARGE SCALE GENOMIC DNA]</scope>
    <source>
        <strain evidence="2">cv. Punajuju</strain>
    </source>
</reference>
<gene>
    <name evidence="1" type="ORF">L2E82_47818</name>
</gene>
<protein>
    <submittedName>
        <fullName evidence="1">Uncharacterized protein</fullName>
    </submittedName>
</protein>
<sequence>MTTFGNWFIKLCLNKMTPHLPNPFKPSRLDILSKLVTKVTALLNHNLSVKQLKQLHALVLINGLNHLEPLVITQINFTQSDNSEATIHYLRSLLRQSKHPNVIARTSAIQFFYQRGEFQEALVEYVNMQKTGLFPTTSTVASALKACTRLRNWIGGITIHAQVHGYGFCGDVHVGTALVGFYSKLDDMETAKKVFDEMSERNSASCLIKGYLESGNFSMVERLSSEMGNTDITSWDSMVSWYTRTGDMEKAIALFGAMPVKTSSSWTSMINGYINSNKLEFARNFYDVMPEQNLISCIKLIEGYSKNRDVESAREIFNEMGEKNHLLYNAMITCYFQNNRPKDALHLFDEMLQPNVNIQPDNTTLAIVISICSQLGDLRYGSWIDETLMKQMKIKIDDHLCSALIEFYAKFGRVDKALGLFHGLKNKDVGVYTTMILACGRYGWKYDAIKLFEEMLETNICPNLVTFKGLLNVLNHGGMVEESYNGFS</sequence>
<dbReference type="Proteomes" id="UP001055811">
    <property type="component" value="Linkage Group LG09"/>
</dbReference>
<proteinExistence type="predicted"/>
<organism evidence="1 2">
    <name type="scientific">Cichorium intybus</name>
    <name type="common">Chicory</name>
    <dbReference type="NCBI Taxonomy" id="13427"/>
    <lineage>
        <taxon>Eukaryota</taxon>
        <taxon>Viridiplantae</taxon>
        <taxon>Streptophyta</taxon>
        <taxon>Embryophyta</taxon>
        <taxon>Tracheophyta</taxon>
        <taxon>Spermatophyta</taxon>
        <taxon>Magnoliopsida</taxon>
        <taxon>eudicotyledons</taxon>
        <taxon>Gunneridae</taxon>
        <taxon>Pentapetalae</taxon>
        <taxon>asterids</taxon>
        <taxon>campanulids</taxon>
        <taxon>Asterales</taxon>
        <taxon>Asteraceae</taxon>
        <taxon>Cichorioideae</taxon>
        <taxon>Cichorieae</taxon>
        <taxon>Cichoriinae</taxon>
        <taxon>Cichorium</taxon>
    </lineage>
</organism>
<dbReference type="EMBL" id="CM042017">
    <property type="protein sequence ID" value="KAI3689848.1"/>
    <property type="molecule type" value="Genomic_DNA"/>
</dbReference>